<sequence>MLLEQQFFIIAKINGRYRALAGLKQRCHYGNIALKISSNIRQILQSPANRIALSHELRHATHLTKEDWRHSDVITIFDITELEKVRYCFRKPSYHLPPMTPLTGPKYLWKYHNILDSDEQEKFKDLMEIFGTAPLVHCRSFYSQWPHPEWVTPRWRHNQTEQLLIRETLKEEEHWIKRESNVETADFPSLQASSIAKVLNVIIEGTPSELPQIIETASLLPDFYPAAKSKLYVDPTIVSNFASARRLLSTILENESTIDLGAFDLTIEQIFELLNERLNNPTDVIGLSFSGNPNITEEFLREILVEFPRLEFLYLLSTPQIPLSRKIELLRGTTVQLYDTELLALPLVDFRRHKVDTLNQSEAPAHGHIKPVDNCSKIMPGEWTLAVIGELYCDPPPAKKRTKVRYAFVTAAPPMNTEDSTSDSYVPEFVIEDIRGFLDSTIPDPRSRQQILEGWNKAVEPATPHLPLGLSGRQEVESLIRALLYPVSEATGSRHSEDTSNSTTN</sequence>
<accession>A0A1D9PT00</accession>
<dbReference type="Proteomes" id="UP000177798">
    <property type="component" value="Chromosome 1"/>
</dbReference>
<evidence type="ECO:0000313" key="2">
    <source>
        <dbReference type="Proteomes" id="UP000177798"/>
    </source>
</evidence>
<dbReference type="AlphaFoldDB" id="A0A1D9PT00"/>
<protein>
    <submittedName>
        <fullName evidence="1">Uncharacterized protein</fullName>
    </submittedName>
</protein>
<organism evidence="1 2">
    <name type="scientific">Sclerotinia sclerotiorum (strain ATCC 18683 / 1980 / Ss-1)</name>
    <name type="common">White mold</name>
    <name type="synonym">Whetzelinia sclerotiorum</name>
    <dbReference type="NCBI Taxonomy" id="665079"/>
    <lineage>
        <taxon>Eukaryota</taxon>
        <taxon>Fungi</taxon>
        <taxon>Dikarya</taxon>
        <taxon>Ascomycota</taxon>
        <taxon>Pezizomycotina</taxon>
        <taxon>Leotiomycetes</taxon>
        <taxon>Helotiales</taxon>
        <taxon>Sclerotiniaceae</taxon>
        <taxon>Sclerotinia</taxon>
    </lineage>
</organism>
<name>A0A1D9PT00_SCLS1</name>
<dbReference type="VEuPathDB" id="FungiDB:sscle_01g005600"/>
<evidence type="ECO:0000313" key="1">
    <source>
        <dbReference type="EMBL" id="APA05790.1"/>
    </source>
</evidence>
<dbReference type="EMBL" id="CP017814">
    <property type="protein sequence ID" value="APA05790.1"/>
    <property type="molecule type" value="Genomic_DNA"/>
</dbReference>
<reference evidence="2" key="1">
    <citation type="journal article" date="2017" name="Genome Biol. Evol.">
        <title>The complete genome sequence of the phytopathogenic fungus Sclerotinia sclerotiorum reveals insights into the genome architecture of broad host range pathogens.</title>
        <authorList>
            <person name="Derbyshire M."/>
            <person name="Denton-Giles M."/>
            <person name="Hegedus D."/>
            <person name="Seifbarghy S."/>
            <person name="Rollins J."/>
            <person name="van Kan J."/>
            <person name="Seidl M.F."/>
            <person name="Faino L."/>
            <person name="Mbengue M."/>
            <person name="Navaud O."/>
            <person name="Raffaele S."/>
            <person name="Hammond-Kosack K."/>
            <person name="Heard S."/>
            <person name="Oliver R."/>
        </authorList>
    </citation>
    <scope>NUCLEOTIDE SEQUENCE [LARGE SCALE GENOMIC DNA]</scope>
    <source>
        <strain evidence="2">ATCC 18683 / 1980 / Ss-1</strain>
    </source>
</reference>
<proteinExistence type="predicted"/>
<gene>
    <name evidence="1" type="ORF">sscle_01g005600</name>
</gene>
<dbReference type="OrthoDB" id="3515175at2759"/>